<feature type="binding site" evidence="7">
    <location>
        <position position="32"/>
    </location>
    <ligand>
        <name>substrate</name>
    </ligand>
</feature>
<keyword evidence="4 7" id="KW-0418">Kinase</keyword>
<comment type="function">
    <text evidence="7">Catalyzes the specific phosphorylation of the 3-hydroxyl group of shikimic acid using ATP as a cosubstrate.</text>
</comment>
<comment type="subunit">
    <text evidence="7">Monomer.</text>
</comment>
<evidence type="ECO:0000256" key="2">
    <source>
        <dbReference type="ARBA" id="ARBA00022679"/>
    </source>
</evidence>
<dbReference type="HAMAP" id="MF_00109">
    <property type="entry name" value="Shikimate_kinase"/>
    <property type="match status" value="1"/>
</dbReference>
<evidence type="ECO:0000256" key="3">
    <source>
        <dbReference type="ARBA" id="ARBA00022741"/>
    </source>
</evidence>
<dbReference type="PANTHER" id="PTHR21087">
    <property type="entry name" value="SHIKIMATE KINASE"/>
    <property type="match status" value="1"/>
</dbReference>
<keyword evidence="7" id="KW-0460">Magnesium</keyword>
<accession>A0ABU5KLK2</accession>
<reference evidence="8 9" key="1">
    <citation type="submission" date="2023-12" db="EMBL/GenBank/DDBJ databases">
        <title>Jeotgalibacillus haloalkaliphilus sp. nov., a novel salt-tolerant bacteria, isolated from the estuary of the Fenhe River into the Yellow River.</title>
        <authorList>
            <person name="Li Y."/>
        </authorList>
    </citation>
    <scope>NUCLEOTIDE SEQUENCE [LARGE SCALE GENOMIC DNA]</scope>
    <source>
        <strain evidence="8 9">HH7-29</strain>
    </source>
</reference>
<feature type="binding site" evidence="7">
    <location>
        <position position="147"/>
    </location>
    <ligand>
        <name>ATP</name>
        <dbReference type="ChEBI" id="CHEBI:30616"/>
    </ligand>
</feature>
<keyword evidence="2 7" id="KW-0808">Transferase</keyword>
<feature type="binding site" evidence="7">
    <location>
        <position position="14"/>
    </location>
    <ligand>
        <name>Mg(2+)</name>
        <dbReference type="ChEBI" id="CHEBI:18420"/>
    </ligand>
</feature>
<keyword evidence="9" id="KW-1185">Reference proteome</keyword>
<dbReference type="EMBL" id="JAXQNN010000002">
    <property type="protein sequence ID" value="MDZ5712149.1"/>
    <property type="molecule type" value="Genomic_DNA"/>
</dbReference>
<feature type="binding site" evidence="7">
    <location>
        <position position="113"/>
    </location>
    <ligand>
        <name>ATP</name>
        <dbReference type="ChEBI" id="CHEBI:30616"/>
    </ligand>
</feature>
<protein>
    <recommendedName>
        <fullName evidence="7">Shikimate kinase</fullName>
        <shortName evidence="7">SK</shortName>
        <ecNumber evidence="7">2.7.1.71</ecNumber>
    </recommendedName>
</protein>
<dbReference type="InterPro" id="IPR027417">
    <property type="entry name" value="P-loop_NTPase"/>
</dbReference>
<keyword evidence="3 7" id="KW-0547">Nucleotide-binding</keyword>
<comment type="subcellular location">
    <subcellularLocation>
        <location evidence="7">Cytoplasm</location>
    </subcellularLocation>
</comment>
<name>A0ABU5KLK2_9BACL</name>
<dbReference type="Pfam" id="PF01202">
    <property type="entry name" value="SKI"/>
    <property type="match status" value="1"/>
</dbReference>
<dbReference type="GO" id="GO:0004765">
    <property type="term" value="F:shikimate kinase activity"/>
    <property type="evidence" value="ECO:0007669"/>
    <property type="project" value="UniProtKB-EC"/>
</dbReference>
<dbReference type="SUPFAM" id="SSF52540">
    <property type="entry name" value="P-loop containing nucleoside triphosphate hydrolases"/>
    <property type="match status" value="1"/>
</dbReference>
<feature type="binding site" evidence="7">
    <location>
        <position position="56"/>
    </location>
    <ligand>
        <name>substrate</name>
    </ligand>
</feature>
<feature type="binding site" evidence="7">
    <location>
        <position position="75"/>
    </location>
    <ligand>
        <name>substrate</name>
    </ligand>
</feature>
<evidence type="ECO:0000313" key="9">
    <source>
        <dbReference type="Proteomes" id="UP001292084"/>
    </source>
</evidence>
<evidence type="ECO:0000256" key="1">
    <source>
        <dbReference type="ARBA" id="ARBA00022605"/>
    </source>
</evidence>
<dbReference type="InterPro" id="IPR000623">
    <property type="entry name" value="Shikimate_kinase/TSH1"/>
</dbReference>
<dbReference type="EC" id="2.7.1.71" evidence="7"/>
<evidence type="ECO:0000256" key="6">
    <source>
        <dbReference type="ARBA" id="ARBA00023141"/>
    </source>
</evidence>
<keyword evidence="1 7" id="KW-0028">Amino-acid biosynthesis</keyword>
<evidence type="ECO:0000256" key="7">
    <source>
        <dbReference type="HAMAP-Rule" id="MF_00109"/>
    </source>
</evidence>
<keyword evidence="7" id="KW-0963">Cytoplasm</keyword>
<comment type="pathway">
    <text evidence="7">Metabolic intermediate biosynthesis; chorismate biosynthesis; chorismate from D-erythrose 4-phosphate and phosphoenolpyruvate: step 5/7.</text>
</comment>
<comment type="similarity">
    <text evidence="7">Belongs to the shikimate kinase family.</text>
</comment>
<organism evidence="8 9">
    <name type="scientific">Jeotgalibacillus haloalkalitolerans</name>
    <dbReference type="NCBI Taxonomy" id="3104292"/>
    <lineage>
        <taxon>Bacteria</taxon>
        <taxon>Bacillati</taxon>
        <taxon>Bacillota</taxon>
        <taxon>Bacilli</taxon>
        <taxon>Bacillales</taxon>
        <taxon>Caryophanaceae</taxon>
        <taxon>Jeotgalibacillus</taxon>
    </lineage>
</organism>
<feature type="binding site" evidence="7">
    <location>
        <begin position="10"/>
        <end position="15"/>
    </location>
    <ligand>
        <name>ATP</name>
        <dbReference type="ChEBI" id="CHEBI:30616"/>
    </ligand>
</feature>
<evidence type="ECO:0000256" key="4">
    <source>
        <dbReference type="ARBA" id="ARBA00022777"/>
    </source>
</evidence>
<comment type="cofactor">
    <cofactor evidence="7">
        <name>Mg(2+)</name>
        <dbReference type="ChEBI" id="CHEBI:18420"/>
    </cofactor>
    <text evidence="7">Binds 1 Mg(2+) ion per subunit.</text>
</comment>
<dbReference type="Proteomes" id="UP001292084">
    <property type="component" value="Unassembled WGS sequence"/>
</dbReference>
<dbReference type="Gene3D" id="3.40.50.300">
    <property type="entry name" value="P-loop containing nucleotide triphosphate hydrolases"/>
    <property type="match status" value="1"/>
</dbReference>
<feature type="binding site" evidence="7">
    <location>
        <position position="130"/>
    </location>
    <ligand>
        <name>substrate</name>
    </ligand>
</feature>
<dbReference type="PRINTS" id="PR01100">
    <property type="entry name" value="SHIKIMTKNASE"/>
</dbReference>
<evidence type="ECO:0000256" key="5">
    <source>
        <dbReference type="ARBA" id="ARBA00022840"/>
    </source>
</evidence>
<dbReference type="PANTHER" id="PTHR21087:SF16">
    <property type="entry name" value="SHIKIMATE KINASE 1, CHLOROPLASTIC"/>
    <property type="match status" value="1"/>
</dbReference>
<evidence type="ECO:0000313" key="8">
    <source>
        <dbReference type="EMBL" id="MDZ5712149.1"/>
    </source>
</evidence>
<gene>
    <name evidence="7" type="primary">aroK</name>
    <name evidence="8" type="ORF">UFB30_07900</name>
</gene>
<keyword evidence="5 7" id="KW-0067">ATP-binding</keyword>
<sequence length="161" mass="18067">MKIYLIGFMGAGKSTVGKLLSKSLNGTFIDLDQLIEQENGKKISDIFKEDGETVFRKIEAECLKKTDAQIIATGGGILYFDETAEWLRGNGVIIYLHAPFEELYSRIKGDRSRPVAAKPYKDLKSLFAKRDGVYKRTAHHQVSVSNRLPEETVKDIISRLG</sequence>
<comment type="caution">
    <text evidence="8">The sequence shown here is derived from an EMBL/GenBank/DDBJ whole genome shotgun (WGS) entry which is preliminary data.</text>
</comment>
<comment type="catalytic activity">
    <reaction evidence="7">
        <text>shikimate + ATP = 3-phosphoshikimate + ADP + H(+)</text>
        <dbReference type="Rhea" id="RHEA:13121"/>
        <dbReference type="ChEBI" id="CHEBI:15378"/>
        <dbReference type="ChEBI" id="CHEBI:30616"/>
        <dbReference type="ChEBI" id="CHEBI:36208"/>
        <dbReference type="ChEBI" id="CHEBI:145989"/>
        <dbReference type="ChEBI" id="CHEBI:456216"/>
        <dbReference type="EC" id="2.7.1.71"/>
    </reaction>
</comment>
<dbReference type="InterPro" id="IPR031322">
    <property type="entry name" value="Shikimate/glucono_kinase"/>
</dbReference>
<keyword evidence="6 7" id="KW-0057">Aromatic amino acid biosynthesis</keyword>
<proteinExistence type="inferred from homology"/>
<dbReference type="RefSeq" id="WP_322421134.1">
    <property type="nucleotide sequence ID" value="NZ_JAXQNN010000002.1"/>
</dbReference>
<dbReference type="CDD" id="cd00464">
    <property type="entry name" value="SK"/>
    <property type="match status" value="1"/>
</dbReference>
<keyword evidence="7" id="KW-0479">Metal-binding</keyword>